<dbReference type="PROSITE" id="PS50885">
    <property type="entry name" value="HAMP"/>
    <property type="match status" value="1"/>
</dbReference>
<feature type="domain" description="HAMP" evidence="2">
    <location>
        <begin position="303"/>
        <end position="355"/>
    </location>
</feature>
<keyword evidence="1" id="KW-1133">Transmembrane helix</keyword>
<evidence type="ECO:0000313" key="4">
    <source>
        <dbReference type="Proteomes" id="UP000193570"/>
    </source>
</evidence>
<name>A0A1X7A6M7_9RHOB</name>
<sequence length="377" mass="40602">MNLSTHRPRLSVVLTFWNALCLGIAVLMVLHFTQQHAHEVSRQAQEDNALRAARAVSLTFSKALDREWESIRAVSEKIETSDYESMRSFVDAVPDASVSVAWAGVANPSGLIVAGSNAVREGEDVSERRWFREGLRGESAGSVFQPSGHEGDGFINLSRPVLDADGAPVGVAVYRIDMAWVDGFVQETAVALDADALVVSRDGSVLASAAKQFDFMPSEAELMALGLGQDRGINADREDGPSFASATISRITSTAVPDMGWSLIVRVPLQGQSATSEHPWNWDVLGFVTAAACILAMLGKVNSVISRPIERLAGCSSALARGELDYPVERAGSFEAEELSQSLAVIQTSLQRHGHFRRSGTMISEGSDARFRLIAAE</sequence>
<evidence type="ECO:0000313" key="3">
    <source>
        <dbReference type="EMBL" id="SLN72006.1"/>
    </source>
</evidence>
<reference evidence="3 4" key="1">
    <citation type="submission" date="2017-03" db="EMBL/GenBank/DDBJ databases">
        <authorList>
            <person name="Afonso C.L."/>
            <person name="Miller P.J."/>
            <person name="Scott M.A."/>
            <person name="Spackman E."/>
            <person name="Goraichik I."/>
            <person name="Dimitrov K.M."/>
            <person name="Suarez D.L."/>
            <person name="Swayne D.E."/>
        </authorList>
    </citation>
    <scope>NUCLEOTIDE SEQUENCE [LARGE SCALE GENOMIC DNA]</scope>
    <source>
        <strain evidence="3 4">CECT 8625</strain>
    </source>
</reference>
<accession>A0A1X7A6M7</accession>
<dbReference type="GO" id="GO:0007165">
    <property type="term" value="P:signal transduction"/>
    <property type="evidence" value="ECO:0007669"/>
    <property type="project" value="InterPro"/>
</dbReference>
<dbReference type="Gene3D" id="3.30.450.20">
    <property type="entry name" value="PAS domain"/>
    <property type="match status" value="1"/>
</dbReference>
<dbReference type="GO" id="GO:0016020">
    <property type="term" value="C:membrane"/>
    <property type="evidence" value="ECO:0007669"/>
    <property type="project" value="InterPro"/>
</dbReference>
<dbReference type="SUPFAM" id="SSF103190">
    <property type="entry name" value="Sensory domain-like"/>
    <property type="match status" value="1"/>
</dbReference>
<proteinExistence type="predicted"/>
<dbReference type="Proteomes" id="UP000193570">
    <property type="component" value="Unassembled WGS sequence"/>
</dbReference>
<evidence type="ECO:0000256" key="1">
    <source>
        <dbReference type="SAM" id="Phobius"/>
    </source>
</evidence>
<dbReference type="InterPro" id="IPR003660">
    <property type="entry name" value="HAMP_dom"/>
</dbReference>
<dbReference type="AlphaFoldDB" id="A0A1X7A6M7"/>
<keyword evidence="4" id="KW-1185">Reference proteome</keyword>
<dbReference type="Gene3D" id="6.10.340.10">
    <property type="match status" value="1"/>
</dbReference>
<keyword evidence="1" id="KW-0472">Membrane</keyword>
<dbReference type="EMBL" id="FWFK01000008">
    <property type="protein sequence ID" value="SLN72006.1"/>
    <property type="molecule type" value="Genomic_DNA"/>
</dbReference>
<protein>
    <recommendedName>
        <fullName evidence="2">HAMP domain-containing protein</fullName>
    </recommendedName>
</protein>
<dbReference type="InterPro" id="IPR029151">
    <property type="entry name" value="Sensor-like_sf"/>
</dbReference>
<gene>
    <name evidence="3" type="ORF">ROJ8625_03770</name>
</gene>
<dbReference type="RefSeq" id="WP_159456818.1">
    <property type="nucleotide sequence ID" value="NZ_FWFK01000008.1"/>
</dbReference>
<organism evidence="3 4">
    <name type="scientific">Roseivivax jejudonensis</name>
    <dbReference type="NCBI Taxonomy" id="1529041"/>
    <lineage>
        <taxon>Bacteria</taxon>
        <taxon>Pseudomonadati</taxon>
        <taxon>Pseudomonadota</taxon>
        <taxon>Alphaproteobacteria</taxon>
        <taxon>Rhodobacterales</taxon>
        <taxon>Roseobacteraceae</taxon>
        <taxon>Roseivivax</taxon>
    </lineage>
</organism>
<evidence type="ECO:0000259" key="2">
    <source>
        <dbReference type="PROSITE" id="PS50885"/>
    </source>
</evidence>
<keyword evidence="1" id="KW-0812">Transmembrane</keyword>
<feature type="transmembrane region" description="Helical" evidence="1">
    <location>
        <begin position="12"/>
        <end position="32"/>
    </location>
</feature>
<dbReference type="OrthoDB" id="9812260at2"/>